<dbReference type="Pfam" id="PF09926">
    <property type="entry name" value="DUF2158"/>
    <property type="match status" value="1"/>
</dbReference>
<evidence type="ECO:0008006" key="3">
    <source>
        <dbReference type="Google" id="ProtNLM"/>
    </source>
</evidence>
<reference evidence="1 2" key="1">
    <citation type="journal article" date="2017" name="Front. Microbiol.">
        <title>Strong Genomic and Phenotypic Heterogeneity in the Aeromonas sobria Species Complex.</title>
        <authorList>
            <person name="Gauthier J."/>
            <person name="Vincent A.T."/>
            <person name="Charette S.J."/>
            <person name="Derome N."/>
        </authorList>
    </citation>
    <scope>NUCLEOTIDE SEQUENCE [LARGE SCALE GENOMIC DNA]</scope>
    <source>
        <strain evidence="1 2">JF2635</strain>
    </source>
</reference>
<dbReference type="InterPro" id="IPR019226">
    <property type="entry name" value="DUF2158"/>
</dbReference>
<comment type="caution">
    <text evidence="1">The sequence shown here is derived from an EMBL/GenBank/DDBJ whole genome shotgun (WGS) entry which is preliminary data.</text>
</comment>
<evidence type="ECO:0000313" key="1">
    <source>
        <dbReference type="EMBL" id="PKQ73249.1"/>
    </source>
</evidence>
<dbReference type="Proteomes" id="UP000233526">
    <property type="component" value="Unassembled WGS sequence"/>
</dbReference>
<organism evidence="1 2">
    <name type="scientific">Aeromonas sobria</name>
    <dbReference type="NCBI Taxonomy" id="646"/>
    <lineage>
        <taxon>Bacteria</taxon>
        <taxon>Pseudomonadati</taxon>
        <taxon>Pseudomonadota</taxon>
        <taxon>Gammaproteobacteria</taxon>
        <taxon>Aeromonadales</taxon>
        <taxon>Aeromonadaceae</taxon>
        <taxon>Aeromonas</taxon>
    </lineage>
</organism>
<gene>
    <name evidence="1" type="ORF">AOX56_21515</name>
</gene>
<dbReference type="EMBL" id="LJZX01000063">
    <property type="protein sequence ID" value="PKQ73249.1"/>
    <property type="molecule type" value="Genomic_DNA"/>
</dbReference>
<accession>A0A2N3IPL2</accession>
<dbReference type="RefSeq" id="WP_101320192.1">
    <property type="nucleotide sequence ID" value="NZ_CAWNSS010000063.1"/>
</dbReference>
<evidence type="ECO:0000313" key="2">
    <source>
        <dbReference type="Proteomes" id="UP000233526"/>
    </source>
</evidence>
<proteinExistence type="predicted"/>
<sequence>MTNFVNGDVVRLKSGGPLMTVTDDTYSHLVCSWFIDGKELNGKYPSEALYSKVELDQMEAQAAEERKALFAKLGKEMA</sequence>
<protein>
    <recommendedName>
        <fullName evidence="3">DUF2158 domain-containing protein</fullName>
    </recommendedName>
</protein>
<dbReference type="AlphaFoldDB" id="A0A2N3IPL2"/>
<name>A0A2N3IPL2_AERSO</name>